<evidence type="ECO:0000259" key="6">
    <source>
        <dbReference type="PROSITE" id="PS51012"/>
    </source>
</evidence>
<dbReference type="Proteomes" id="UP001597497">
    <property type="component" value="Unassembled WGS sequence"/>
</dbReference>
<gene>
    <name evidence="7" type="ORF">ACFSUC_11940</name>
</gene>
<comment type="subcellular location">
    <subcellularLocation>
        <location evidence="1">Membrane</location>
        <topology evidence="1">Multi-pass membrane protein</topology>
    </subcellularLocation>
</comment>
<evidence type="ECO:0000256" key="1">
    <source>
        <dbReference type="ARBA" id="ARBA00004141"/>
    </source>
</evidence>
<dbReference type="EMBL" id="JBHUMM010000037">
    <property type="protein sequence ID" value="MFD2672275.1"/>
    <property type="molecule type" value="Genomic_DNA"/>
</dbReference>
<dbReference type="Pfam" id="PF12698">
    <property type="entry name" value="ABC2_membrane_3"/>
    <property type="match status" value="1"/>
</dbReference>
<feature type="transmembrane region" description="Helical" evidence="5">
    <location>
        <begin position="215"/>
        <end position="243"/>
    </location>
</feature>
<comment type="caution">
    <text evidence="7">The sequence shown here is derived from an EMBL/GenBank/DDBJ whole genome shotgun (WGS) entry which is preliminary data.</text>
</comment>
<name>A0ABW5RC11_9BACL</name>
<evidence type="ECO:0000256" key="4">
    <source>
        <dbReference type="ARBA" id="ARBA00023136"/>
    </source>
</evidence>
<feature type="transmembrane region" description="Helical" evidence="5">
    <location>
        <begin position="285"/>
        <end position="306"/>
    </location>
</feature>
<keyword evidence="2 5" id="KW-0812">Transmembrane</keyword>
<organism evidence="7 8">
    <name type="scientific">Marinicrinis sediminis</name>
    <dbReference type="NCBI Taxonomy" id="1652465"/>
    <lineage>
        <taxon>Bacteria</taxon>
        <taxon>Bacillati</taxon>
        <taxon>Bacillota</taxon>
        <taxon>Bacilli</taxon>
        <taxon>Bacillales</taxon>
        <taxon>Paenibacillaceae</taxon>
    </lineage>
</organism>
<dbReference type="PROSITE" id="PS51012">
    <property type="entry name" value="ABC_TM2"/>
    <property type="match status" value="1"/>
</dbReference>
<feature type="transmembrane region" description="Helical" evidence="5">
    <location>
        <begin position="173"/>
        <end position="195"/>
    </location>
</feature>
<accession>A0ABW5RC11</accession>
<dbReference type="PANTHER" id="PTHR43027">
    <property type="entry name" value="DOXORUBICIN RESISTANCE ABC TRANSPORTER PERMEASE PROTEIN DRRC-RELATED"/>
    <property type="match status" value="1"/>
</dbReference>
<dbReference type="PANTHER" id="PTHR43027:SF2">
    <property type="entry name" value="TRANSPORT PERMEASE PROTEIN"/>
    <property type="match status" value="1"/>
</dbReference>
<evidence type="ECO:0000313" key="8">
    <source>
        <dbReference type="Proteomes" id="UP001597497"/>
    </source>
</evidence>
<evidence type="ECO:0000313" key="7">
    <source>
        <dbReference type="EMBL" id="MFD2672275.1"/>
    </source>
</evidence>
<evidence type="ECO:0000256" key="2">
    <source>
        <dbReference type="ARBA" id="ARBA00022692"/>
    </source>
</evidence>
<keyword evidence="4 5" id="KW-0472">Membrane</keyword>
<reference evidence="8" key="1">
    <citation type="journal article" date="2019" name="Int. J. Syst. Evol. Microbiol.">
        <title>The Global Catalogue of Microorganisms (GCM) 10K type strain sequencing project: providing services to taxonomists for standard genome sequencing and annotation.</title>
        <authorList>
            <consortium name="The Broad Institute Genomics Platform"/>
            <consortium name="The Broad Institute Genome Sequencing Center for Infectious Disease"/>
            <person name="Wu L."/>
            <person name="Ma J."/>
        </authorList>
    </citation>
    <scope>NUCLEOTIDE SEQUENCE [LARGE SCALE GENOMIC DNA]</scope>
    <source>
        <strain evidence="8">KCTC 33676</strain>
    </source>
</reference>
<evidence type="ECO:0000256" key="3">
    <source>
        <dbReference type="ARBA" id="ARBA00022989"/>
    </source>
</evidence>
<dbReference type="InterPro" id="IPR047817">
    <property type="entry name" value="ABC2_TM_bact-type"/>
</dbReference>
<proteinExistence type="predicted"/>
<feature type="transmembrane region" description="Helical" evidence="5">
    <location>
        <begin position="21"/>
        <end position="43"/>
    </location>
</feature>
<sequence length="371" mass="41592">MNQLGRLFVANFKMTFREKQVWFWSIFYPVLLLIIFLTIFSGIGGDDGDGFKAEVVLVQEESTSMPMLGGILRSIPVLEFEEEQAVSLDKAEEMVRAQDVDAAIVLPDAGGEQQVSLIMNTENENASTSQALRSILDGVLQEMNYQEAQVERVYSLDTRFVSAGSEDMDYNDFLLTGLIALSIAQAGMFGLVELVQMRKNGMLKRLRMTPMNMRIYGISNILVRFILSVIQIVMLTLIGLFLFDAHLNFAIFSFILMFTVGTMSFTAFGYFFASVSKSMESYMGAANLVSFIMMFLSGIFFDYNLLPGYVKPIADVMPLTYFANGIRDTMLLGQGMMDSSFWINIGVLLAWGLGMFVLAGKFFQSRSDLNR</sequence>
<keyword evidence="3 5" id="KW-1133">Transmembrane helix</keyword>
<dbReference type="InterPro" id="IPR052902">
    <property type="entry name" value="ABC-2_transporter"/>
</dbReference>
<feature type="transmembrane region" description="Helical" evidence="5">
    <location>
        <begin position="341"/>
        <end position="363"/>
    </location>
</feature>
<evidence type="ECO:0000256" key="5">
    <source>
        <dbReference type="SAM" id="Phobius"/>
    </source>
</evidence>
<dbReference type="RefSeq" id="WP_379929823.1">
    <property type="nucleotide sequence ID" value="NZ_JBHUMM010000037.1"/>
</dbReference>
<feature type="transmembrane region" description="Helical" evidence="5">
    <location>
        <begin position="249"/>
        <end position="273"/>
    </location>
</feature>
<protein>
    <submittedName>
        <fullName evidence="7">ABC transporter permease</fullName>
    </submittedName>
</protein>
<dbReference type="InterPro" id="IPR013525">
    <property type="entry name" value="ABC2_TM"/>
</dbReference>
<keyword evidence="8" id="KW-1185">Reference proteome</keyword>
<feature type="domain" description="ABC transmembrane type-2" evidence="6">
    <location>
        <begin position="129"/>
        <end position="366"/>
    </location>
</feature>